<dbReference type="SUPFAM" id="SSF52833">
    <property type="entry name" value="Thioredoxin-like"/>
    <property type="match status" value="1"/>
</dbReference>
<dbReference type="Gene3D" id="3.40.30.10">
    <property type="entry name" value="Glutaredoxin"/>
    <property type="match status" value="1"/>
</dbReference>
<dbReference type="eggNOG" id="COG3118">
    <property type="taxonomic scope" value="Bacteria"/>
</dbReference>
<dbReference type="STRING" id="378753.KRH_09910"/>
<dbReference type="Pfam" id="PF14561">
    <property type="entry name" value="TPR_20"/>
    <property type="match status" value="1"/>
</dbReference>
<sequence length="297" mass="30450">MRGAVDLGAATAPAGGTGGDAAASGSGAGAGSYRVALSTATFQQYAEASASYPVVVVLHAPQSPESEQFADTVAAVVDEFAGKLLLGTVDVSAEPQIAQAFQAQTVPTMVALLGGRVVPLVNSTVPEQQVRELLTELVALAQQNGVTGTAEPTSQAEPAPLPPLHQEALEKLEAGDLDGAEASYNRALAENPGDHDAKLALAQVHLLQRVSAMDATAVREAAASNPSDVAAALDVADLDLSGGHVEDAFRRLLTVVRTTAGEDKDAARARLVDLFDVVGADDPRVVAARSQLMRALF</sequence>
<dbReference type="CDD" id="cd02956">
    <property type="entry name" value="ybbN"/>
    <property type="match status" value="1"/>
</dbReference>
<dbReference type="EMBL" id="AP009152">
    <property type="protein sequence ID" value="BAG29338.1"/>
    <property type="molecule type" value="Genomic_DNA"/>
</dbReference>
<feature type="domain" description="Thioredoxin" evidence="1">
    <location>
        <begin position="37"/>
        <end position="132"/>
    </location>
</feature>
<accession>B2GLZ7</accession>
<dbReference type="GO" id="GO:0006950">
    <property type="term" value="P:response to stress"/>
    <property type="evidence" value="ECO:0007669"/>
    <property type="project" value="UniProtKB-ARBA"/>
</dbReference>
<organism evidence="2 3">
    <name type="scientific">Kocuria rhizophila (strain ATCC 9341 / DSM 348 / NBRC 103217 / DC2201)</name>
    <dbReference type="NCBI Taxonomy" id="378753"/>
    <lineage>
        <taxon>Bacteria</taxon>
        <taxon>Bacillati</taxon>
        <taxon>Actinomycetota</taxon>
        <taxon>Actinomycetes</taxon>
        <taxon>Micrococcales</taxon>
        <taxon>Micrococcaceae</taxon>
        <taxon>Kocuria</taxon>
    </lineage>
</organism>
<dbReference type="InterPro" id="IPR013766">
    <property type="entry name" value="Thioredoxin_domain"/>
</dbReference>
<dbReference type="Proteomes" id="UP000008838">
    <property type="component" value="Chromosome"/>
</dbReference>
<name>B2GLZ7_KOCRD</name>
<dbReference type="Pfam" id="PF14559">
    <property type="entry name" value="TPR_19"/>
    <property type="match status" value="1"/>
</dbReference>
<protein>
    <recommendedName>
        <fullName evidence="1">Thioredoxin domain-containing protein</fullName>
    </recommendedName>
</protein>
<dbReference type="Pfam" id="PF00085">
    <property type="entry name" value="Thioredoxin"/>
    <property type="match status" value="1"/>
</dbReference>
<evidence type="ECO:0000313" key="3">
    <source>
        <dbReference type="Proteomes" id="UP000008838"/>
    </source>
</evidence>
<reference evidence="2 3" key="1">
    <citation type="journal article" date="2008" name="J. Bacteriol.">
        <title>Complete genome sequence of the soil actinomycete Kocuria rhizophila.</title>
        <authorList>
            <person name="Takarada H."/>
            <person name="Sekine M."/>
            <person name="Kosugi H."/>
            <person name="Matsuo Y."/>
            <person name="Fujisawa T."/>
            <person name="Omata S."/>
            <person name="Kishi E."/>
            <person name="Shimizu A."/>
            <person name="Tsukatani N."/>
            <person name="Tanikawa S."/>
            <person name="Fujita N."/>
            <person name="Harayama S."/>
        </authorList>
    </citation>
    <scope>NUCLEOTIDE SEQUENCE [LARGE SCALE GENOMIC DNA]</scope>
    <source>
        <strain evidence="3">ATCC 9341 / DSM 348 / NBRC 103217 / DC2201</strain>
    </source>
</reference>
<gene>
    <name evidence="2" type="ordered locus">KRH_09910</name>
</gene>
<dbReference type="AlphaFoldDB" id="B2GLZ7"/>
<dbReference type="HOGENOM" id="CLU_046120_0_0_11"/>
<keyword evidence="3" id="KW-1185">Reference proteome</keyword>
<dbReference type="InterPro" id="IPR011990">
    <property type="entry name" value="TPR-like_helical_dom_sf"/>
</dbReference>
<dbReference type="SUPFAM" id="SSF48452">
    <property type="entry name" value="TPR-like"/>
    <property type="match status" value="1"/>
</dbReference>
<dbReference type="Gene3D" id="1.25.40.10">
    <property type="entry name" value="Tetratricopeptide repeat domain"/>
    <property type="match status" value="1"/>
</dbReference>
<dbReference type="InterPro" id="IPR036249">
    <property type="entry name" value="Thioredoxin-like_sf"/>
</dbReference>
<dbReference type="KEGG" id="krh:KRH_09910"/>
<evidence type="ECO:0000259" key="1">
    <source>
        <dbReference type="Pfam" id="PF00085"/>
    </source>
</evidence>
<proteinExistence type="predicted"/>
<evidence type="ECO:0000313" key="2">
    <source>
        <dbReference type="EMBL" id="BAG29338.1"/>
    </source>
</evidence>